<feature type="transmembrane region" description="Helical" evidence="8">
    <location>
        <begin position="65"/>
        <end position="83"/>
    </location>
</feature>
<evidence type="ECO:0000313" key="10">
    <source>
        <dbReference type="EMBL" id="GAA3628529.1"/>
    </source>
</evidence>
<organism evidence="10 11">
    <name type="scientific">Kineosporia mesophila</name>
    <dbReference type="NCBI Taxonomy" id="566012"/>
    <lineage>
        <taxon>Bacteria</taxon>
        <taxon>Bacillati</taxon>
        <taxon>Actinomycetota</taxon>
        <taxon>Actinomycetes</taxon>
        <taxon>Kineosporiales</taxon>
        <taxon>Kineosporiaceae</taxon>
        <taxon>Kineosporia</taxon>
    </lineage>
</organism>
<dbReference type="NCBIfam" id="TIGR00710">
    <property type="entry name" value="efflux_Bcr_CflA"/>
    <property type="match status" value="1"/>
</dbReference>
<keyword evidence="5 8" id="KW-0812">Transmembrane</keyword>
<feature type="transmembrane region" description="Helical" evidence="8">
    <location>
        <begin position="357"/>
        <end position="375"/>
    </location>
</feature>
<evidence type="ECO:0000259" key="9">
    <source>
        <dbReference type="PROSITE" id="PS50850"/>
    </source>
</evidence>
<comment type="similarity">
    <text evidence="2">Belongs to the major facilitator superfamily. Bcr/CmlA family.</text>
</comment>
<dbReference type="InterPro" id="IPR020846">
    <property type="entry name" value="MFS_dom"/>
</dbReference>
<keyword evidence="6 8" id="KW-1133">Transmembrane helix</keyword>
<dbReference type="PANTHER" id="PTHR23502">
    <property type="entry name" value="MAJOR FACILITATOR SUPERFAMILY"/>
    <property type="match status" value="1"/>
</dbReference>
<feature type="transmembrane region" description="Helical" evidence="8">
    <location>
        <begin position="202"/>
        <end position="220"/>
    </location>
</feature>
<dbReference type="Proteomes" id="UP001501074">
    <property type="component" value="Unassembled WGS sequence"/>
</dbReference>
<gene>
    <name evidence="10" type="ORF">GCM10022223_52420</name>
</gene>
<dbReference type="PROSITE" id="PS50850">
    <property type="entry name" value="MFS"/>
    <property type="match status" value="1"/>
</dbReference>
<feature type="domain" description="Major facilitator superfamily (MFS) profile" evidence="9">
    <location>
        <begin position="1"/>
        <end position="379"/>
    </location>
</feature>
<evidence type="ECO:0000256" key="7">
    <source>
        <dbReference type="ARBA" id="ARBA00023136"/>
    </source>
</evidence>
<keyword evidence="3" id="KW-0813">Transport</keyword>
<accession>A0ABP7AB27</accession>
<feature type="transmembrane region" description="Helical" evidence="8">
    <location>
        <begin position="299"/>
        <end position="320"/>
    </location>
</feature>
<name>A0ABP7AB27_9ACTN</name>
<evidence type="ECO:0000256" key="2">
    <source>
        <dbReference type="ARBA" id="ARBA00006236"/>
    </source>
</evidence>
<evidence type="ECO:0000256" key="6">
    <source>
        <dbReference type="ARBA" id="ARBA00022989"/>
    </source>
</evidence>
<dbReference type="InterPro" id="IPR036259">
    <property type="entry name" value="MFS_trans_sf"/>
</dbReference>
<evidence type="ECO:0000256" key="8">
    <source>
        <dbReference type="SAM" id="Phobius"/>
    </source>
</evidence>
<dbReference type="SUPFAM" id="SSF103473">
    <property type="entry name" value="MFS general substrate transporter"/>
    <property type="match status" value="1"/>
</dbReference>
<feature type="transmembrane region" description="Helical" evidence="8">
    <location>
        <begin position="268"/>
        <end position="293"/>
    </location>
</feature>
<evidence type="ECO:0000256" key="4">
    <source>
        <dbReference type="ARBA" id="ARBA00022475"/>
    </source>
</evidence>
<feature type="transmembrane region" description="Helical" evidence="8">
    <location>
        <begin position="240"/>
        <end position="261"/>
    </location>
</feature>
<feature type="transmembrane region" description="Helical" evidence="8">
    <location>
        <begin position="122"/>
        <end position="146"/>
    </location>
</feature>
<dbReference type="PANTHER" id="PTHR23502:SF132">
    <property type="entry name" value="POLYAMINE TRANSPORTER 2-RELATED"/>
    <property type="match status" value="1"/>
</dbReference>
<dbReference type="Gene3D" id="1.20.1720.10">
    <property type="entry name" value="Multidrug resistance protein D"/>
    <property type="match status" value="1"/>
</dbReference>
<sequence>MLGSLSAFGALTIDMYLPAMPSMAGELGTSGSLVQLTLTVFVVGLAVGQVIVGPLSDAWGRRRPLLIGTALYVGGSLWCALAPTVEWLIGGRVLQALGAAAGTVLARAIVRDLFEGVAMTRFFSTLMLVNGVAPIIAPVIGGQLLAFTTWRVVFGVLAATGALILMAAAWALPESLPTERRRPADFRTVVASFAGLIADVHYLRHVIAAALMFAAVFAYISGSSFVLQDGYGLSAQQFSLVFAANGVGIVVLGQLNGFLVGRVAGEAVLLRVGLTIATVGAAGVLTCGAADLPLPLLEISLFVMTSMFGLVMTNATSLALSAHASAAGAASSLQGLLQFLIGAIAASAMTLTGPATATAMGATMLMCTAGALTLMGRRPMANETAGPVFEAGALLMPLVHLDKNSSSAK</sequence>
<keyword evidence="4" id="KW-1003">Cell membrane</keyword>
<keyword evidence="7 8" id="KW-0472">Membrane</keyword>
<dbReference type="InterPro" id="IPR004812">
    <property type="entry name" value="Efflux_drug-R_Bcr/CmlA"/>
</dbReference>
<proteinExistence type="inferred from homology"/>
<comment type="caution">
    <text evidence="10">The sequence shown here is derived from an EMBL/GenBank/DDBJ whole genome shotgun (WGS) entry which is preliminary data.</text>
</comment>
<feature type="transmembrane region" description="Helical" evidence="8">
    <location>
        <begin position="152"/>
        <end position="172"/>
    </location>
</feature>
<evidence type="ECO:0000313" key="11">
    <source>
        <dbReference type="Proteomes" id="UP001501074"/>
    </source>
</evidence>
<dbReference type="PROSITE" id="PS00216">
    <property type="entry name" value="SUGAR_TRANSPORT_1"/>
    <property type="match status" value="1"/>
</dbReference>
<feature type="transmembrane region" description="Helical" evidence="8">
    <location>
        <begin position="34"/>
        <end position="53"/>
    </location>
</feature>
<keyword evidence="11" id="KW-1185">Reference proteome</keyword>
<feature type="transmembrane region" description="Helical" evidence="8">
    <location>
        <begin position="89"/>
        <end position="110"/>
    </location>
</feature>
<comment type="subcellular location">
    <subcellularLocation>
        <location evidence="1">Cell membrane</location>
        <topology evidence="1">Multi-pass membrane protein</topology>
    </subcellularLocation>
</comment>
<feature type="transmembrane region" description="Helical" evidence="8">
    <location>
        <begin position="332"/>
        <end position="351"/>
    </location>
</feature>
<evidence type="ECO:0000256" key="5">
    <source>
        <dbReference type="ARBA" id="ARBA00022692"/>
    </source>
</evidence>
<dbReference type="EMBL" id="BAAAZO010000010">
    <property type="protein sequence ID" value="GAA3628529.1"/>
    <property type="molecule type" value="Genomic_DNA"/>
</dbReference>
<evidence type="ECO:0000256" key="3">
    <source>
        <dbReference type="ARBA" id="ARBA00022448"/>
    </source>
</evidence>
<dbReference type="Pfam" id="PF07690">
    <property type="entry name" value="MFS_1"/>
    <property type="match status" value="1"/>
</dbReference>
<protein>
    <submittedName>
        <fullName evidence="10">Multidrug effflux MFS transporter</fullName>
    </submittedName>
</protein>
<reference evidence="11" key="1">
    <citation type="journal article" date="2019" name="Int. J. Syst. Evol. Microbiol.">
        <title>The Global Catalogue of Microorganisms (GCM) 10K type strain sequencing project: providing services to taxonomists for standard genome sequencing and annotation.</title>
        <authorList>
            <consortium name="The Broad Institute Genomics Platform"/>
            <consortium name="The Broad Institute Genome Sequencing Center for Infectious Disease"/>
            <person name="Wu L."/>
            <person name="Ma J."/>
        </authorList>
    </citation>
    <scope>NUCLEOTIDE SEQUENCE [LARGE SCALE GENOMIC DNA]</scope>
    <source>
        <strain evidence="11">JCM 16902</strain>
    </source>
</reference>
<dbReference type="InterPro" id="IPR011701">
    <property type="entry name" value="MFS"/>
</dbReference>
<dbReference type="InterPro" id="IPR005829">
    <property type="entry name" value="Sugar_transporter_CS"/>
</dbReference>
<dbReference type="CDD" id="cd17320">
    <property type="entry name" value="MFS_MdfA_MDR_like"/>
    <property type="match status" value="1"/>
</dbReference>
<evidence type="ECO:0000256" key="1">
    <source>
        <dbReference type="ARBA" id="ARBA00004651"/>
    </source>
</evidence>